<proteinExistence type="predicted"/>
<dbReference type="RefSeq" id="WP_246410022.1">
    <property type="nucleotide sequence ID" value="NZ_JACHIP010000014.1"/>
</dbReference>
<dbReference type="EMBL" id="JACHIP010000014">
    <property type="protein sequence ID" value="MBB5060502.1"/>
    <property type="molecule type" value="Genomic_DNA"/>
</dbReference>
<dbReference type="Proteomes" id="UP000540989">
    <property type="component" value="Unassembled WGS sequence"/>
</dbReference>
<feature type="region of interest" description="Disordered" evidence="1">
    <location>
        <begin position="1"/>
        <end position="32"/>
    </location>
</feature>
<accession>A0A7W7ZIF9</accession>
<evidence type="ECO:0000313" key="4">
    <source>
        <dbReference type="Proteomes" id="UP000540989"/>
    </source>
</evidence>
<name>A0A7W7ZIF9_9BACT</name>
<feature type="transmembrane region" description="Helical" evidence="2">
    <location>
        <begin position="56"/>
        <end position="76"/>
    </location>
</feature>
<keyword evidence="2" id="KW-0472">Membrane</keyword>
<keyword evidence="4" id="KW-1185">Reference proteome</keyword>
<evidence type="ECO:0000256" key="1">
    <source>
        <dbReference type="SAM" id="MobiDB-lite"/>
    </source>
</evidence>
<protein>
    <submittedName>
        <fullName evidence="3">Low affinity Fe/Cu permease</fullName>
    </submittedName>
</protein>
<dbReference type="AlphaFoldDB" id="A0A7W7ZIF9"/>
<gene>
    <name evidence="3" type="ORF">HDF16_005238</name>
</gene>
<keyword evidence="2" id="KW-1133">Transmembrane helix</keyword>
<comment type="caution">
    <text evidence="3">The sequence shown here is derived from an EMBL/GenBank/DDBJ whole genome shotgun (WGS) entry which is preliminary data.</text>
</comment>
<feature type="region of interest" description="Disordered" evidence="1">
    <location>
        <begin position="114"/>
        <end position="135"/>
    </location>
</feature>
<evidence type="ECO:0000313" key="3">
    <source>
        <dbReference type="EMBL" id="MBB5060502.1"/>
    </source>
</evidence>
<keyword evidence="2" id="KW-0812">Transmembrane</keyword>
<evidence type="ECO:0000256" key="2">
    <source>
        <dbReference type="SAM" id="Phobius"/>
    </source>
</evidence>
<dbReference type="InterPro" id="IPR007251">
    <property type="entry name" value="Iron_permease_Fet4"/>
</dbReference>
<sequence>MSKRPVDVQNPRRMTGSVDLQRPPPAGSAPNGPLRVTGCIIAVWALTGPLSHYSDTWQLVINTGTTIVTFLMLFLIQNTQNRNARAIDKAREQMVDIETLSDLELDELRRSRKTAAGRHRTLSAQACPRRRSEDR</sequence>
<dbReference type="GO" id="GO:0055085">
    <property type="term" value="P:transmembrane transport"/>
    <property type="evidence" value="ECO:0007669"/>
    <property type="project" value="InterPro"/>
</dbReference>
<dbReference type="Pfam" id="PF04120">
    <property type="entry name" value="Iron_permease"/>
    <property type="match status" value="1"/>
</dbReference>
<reference evidence="3 4" key="1">
    <citation type="submission" date="2020-08" db="EMBL/GenBank/DDBJ databases">
        <title>Genomic Encyclopedia of Type Strains, Phase IV (KMG-V): Genome sequencing to study the core and pangenomes of soil and plant-associated prokaryotes.</title>
        <authorList>
            <person name="Whitman W."/>
        </authorList>
    </citation>
    <scope>NUCLEOTIDE SEQUENCE [LARGE SCALE GENOMIC DNA]</scope>
    <source>
        <strain evidence="3 4">M8UP14</strain>
    </source>
</reference>
<organism evidence="3 4">
    <name type="scientific">Granulicella aggregans</name>
    <dbReference type="NCBI Taxonomy" id="474949"/>
    <lineage>
        <taxon>Bacteria</taxon>
        <taxon>Pseudomonadati</taxon>
        <taxon>Acidobacteriota</taxon>
        <taxon>Terriglobia</taxon>
        <taxon>Terriglobales</taxon>
        <taxon>Acidobacteriaceae</taxon>
        <taxon>Granulicella</taxon>
    </lineage>
</organism>